<evidence type="ECO:0000256" key="4">
    <source>
        <dbReference type="ARBA" id="ARBA00022741"/>
    </source>
</evidence>
<sequence>MRTTVFRQVKRKRGRIQDAEPYCDDKSSILKTNEVCNDGVLRTPYTSTTSNDGVFRTSISRRECDNNNGGTFDSSSSKLKRNHRQVKQTTFASFCERYELTGEKLGSGSFGSVYTSRDRESGTEYAVKIIRKCHDNTRKKVLKEIDICQRYNNCESIINLVEFGEIGDAFFLVFDKIEGGDLSQMLESRKRLSETEAARVISTIAHVLLTLHNDGVAHRDIKPDNILCQKKGEVTSLVLCDFGLASDPSFRRDSKGDIMKTTLTSPVGTPDYIAPEIVALMCNESKAPYDTSCDMWSLGVMLYKMLFGVMPFHRGCEEHRCFTDLSCEDCEIISYQDILRGDYRFPEKAGELCSDSALDLIQHLLVVDPQARYSAAEVLQHSFLTTSVSSDLAMSASVCGQVEKIVGQFQDSGPNFKSSIDNAFSTLKTVSAFNDAVLLSSDTYVTSNDGVFCTSISPRTCDSNGTFDSRSSKLKGMDRLGKQKTFTNICESYESLGQKLGSKSHEPVYANQDRDSETEFAVKIKNCDERNVSKKINLCQRYICENIFSLVEFHEIF</sequence>
<dbReference type="Gene3D" id="3.30.200.20">
    <property type="entry name" value="Phosphorylase Kinase, domain 1"/>
    <property type="match status" value="1"/>
</dbReference>
<keyword evidence="2" id="KW-0723">Serine/threonine-protein kinase</keyword>
<dbReference type="PANTHER" id="PTHR24349">
    <property type="entry name" value="SERINE/THREONINE-PROTEIN KINASE"/>
    <property type="match status" value="1"/>
</dbReference>
<organism evidence="9 10">
    <name type="scientific">Aplysia californica</name>
    <name type="common">California sea hare</name>
    <dbReference type="NCBI Taxonomy" id="6500"/>
    <lineage>
        <taxon>Eukaryota</taxon>
        <taxon>Metazoa</taxon>
        <taxon>Spiralia</taxon>
        <taxon>Lophotrochozoa</taxon>
        <taxon>Mollusca</taxon>
        <taxon>Gastropoda</taxon>
        <taxon>Heterobranchia</taxon>
        <taxon>Euthyneura</taxon>
        <taxon>Tectipleura</taxon>
        <taxon>Aplysiida</taxon>
        <taxon>Aplysioidea</taxon>
        <taxon>Aplysiidae</taxon>
        <taxon>Aplysia</taxon>
    </lineage>
</organism>
<dbReference type="InterPro" id="IPR017441">
    <property type="entry name" value="Protein_kinase_ATP_BS"/>
</dbReference>
<evidence type="ECO:0000256" key="5">
    <source>
        <dbReference type="ARBA" id="ARBA00022777"/>
    </source>
</evidence>
<feature type="domain" description="Protein kinase" evidence="8">
    <location>
        <begin position="99"/>
        <end position="384"/>
    </location>
</feature>
<dbReference type="InterPro" id="IPR050205">
    <property type="entry name" value="CDPK_Ser/Thr_kinases"/>
</dbReference>
<dbReference type="RefSeq" id="XP_005097740.1">
    <property type="nucleotide sequence ID" value="XM_005097683.2"/>
</dbReference>
<dbReference type="InterPro" id="IPR008271">
    <property type="entry name" value="Ser/Thr_kinase_AS"/>
</dbReference>
<evidence type="ECO:0000256" key="6">
    <source>
        <dbReference type="ARBA" id="ARBA00022840"/>
    </source>
</evidence>
<dbReference type="GeneID" id="101862871"/>
<feature type="binding site" evidence="7">
    <location>
        <position position="132"/>
    </location>
    <ligand>
        <name>ATP</name>
        <dbReference type="ChEBI" id="CHEBI:30616"/>
    </ligand>
</feature>
<gene>
    <name evidence="10" type="primary">LOC101862871</name>
</gene>
<protein>
    <submittedName>
        <fullName evidence="10">MAP kinase-interacting serine/threonine-protein kinase 1-like</fullName>
    </submittedName>
</protein>
<evidence type="ECO:0000256" key="1">
    <source>
        <dbReference type="ARBA" id="ARBA00006692"/>
    </source>
</evidence>
<comment type="similarity">
    <text evidence="1">Belongs to the protein kinase superfamily. CAMK Ser/Thr protein kinase family.</text>
</comment>
<evidence type="ECO:0000256" key="7">
    <source>
        <dbReference type="PROSITE-ProRule" id="PRU10141"/>
    </source>
</evidence>
<evidence type="ECO:0000256" key="2">
    <source>
        <dbReference type="ARBA" id="ARBA00022527"/>
    </source>
</evidence>
<keyword evidence="5" id="KW-0418">Kinase</keyword>
<evidence type="ECO:0000256" key="3">
    <source>
        <dbReference type="ARBA" id="ARBA00022679"/>
    </source>
</evidence>
<accession>A0ABM0JND3</accession>
<dbReference type="SMART" id="SM00220">
    <property type="entry name" value="S_TKc"/>
    <property type="match status" value="1"/>
</dbReference>
<evidence type="ECO:0000313" key="9">
    <source>
        <dbReference type="Proteomes" id="UP000694888"/>
    </source>
</evidence>
<keyword evidence="4 7" id="KW-0547">Nucleotide-binding</keyword>
<keyword evidence="9" id="KW-1185">Reference proteome</keyword>
<dbReference type="SUPFAM" id="SSF56112">
    <property type="entry name" value="Protein kinase-like (PK-like)"/>
    <property type="match status" value="1"/>
</dbReference>
<dbReference type="PROSITE" id="PS00108">
    <property type="entry name" value="PROTEIN_KINASE_ST"/>
    <property type="match status" value="1"/>
</dbReference>
<keyword evidence="3" id="KW-0808">Transferase</keyword>
<keyword evidence="6 7" id="KW-0067">ATP-binding</keyword>
<dbReference type="Pfam" id="PF00069">
    <property type="entry name" value="Pkinase"/>
    <property type="match status" value="1"/>
</dbReference>
<dbReference type="PROSITE" id="PS50011">
    <property type="entry name" value="PROTEIN_KINASE_DOM"/>
    <property type="match status" value="1"/>
</dbReference>
<evidence type="ECO:0000313" key="10">
    <source>
        <dbReference type="RefSeq" id="XP_005097740.1"/>
    </source>
</evidence>
<dbReference type="Proteomes" id="UP000694888">
    <property type="component" value="Unplaced"/>
</dbReference>
<evidence type="ECO:0000259" key="8">
    <source>
        <dbReference type="PROSITE" id="PS50011"/>
    </source>
</evidence>
<dbReference type="Gene3D" id="1.10.510.10">
    <property type="entry name" value="Transferase(Phosphotransferase) domain 1"/>
    <property type="match status" value="1"/>
</dbReference>
<dbReference type="InterPro" id="IPR011009">
    <property type="entry name" value="Kinase-like_dom_sf"/>
</dbReference>
<proteinExistence type="inferred from homology"/>
<reference evidence="10" key="1">
    <citation type="submission" date="2025-08" db="UniProtKB">
        <authorList>
            <consortium name="RefSeq"/>
        </authorList>
    </citation>
    <scope>IDENTIFICATION</scope>
</reference>
<name>A0ABM0JND3_APLCA</name>
<dbReference type="PROSITE" id="PS00107">
    <property type="entry name" value="PROTEIN_KINASE_ATP"/>
    <property type="match status" value="1"/>
</dbReference>
<dbReference type="InterPro" id="IPR000719">
    <property type="entry name" value="Prot_kinase_dom"/>
</dbReference>